<dbReference type="PANTHER" id="PTHR34297:SF1">
    <property type="entry name" value="ASP23_GLS24 FAMILY ENVELOPE STRESS RESPONSE PROTEIN"/>
    <property type="match status" value="1"/>
</dbReference>
<organism evidence="2 3">
    <name type="scientific">Deinococcus xinjiangensis</name>
    <dbReference type="NCBI Taxonomy" id="457454"/>
    <lineage>
        <taxon>Bacteria</taxon>
        <taxon>Thermotogati</taxon>
        <taxon>Deinococcota</taxon>
        <taxon>Deinococci</taxon>
        <taxon>Deinococcales</taxon>
        <taxon>Deinococcaceae</taxon>
        <taxon>Deinococcus</taxon>
    </lineage>
</organism>
<evidence type="ECO:0000256" key="1">
    <source>
        <dbReference type="ARBA" id="ARBA00005721"/>
    </source>
</evidence>
<evidence type="ECO:0008006" key="4">
    <source>
        <dbReference type="Google" id="ProtNLM"/>
    </source>
</evidence>
<dbReference type="RefSeq" id="WP_353540680.1">
    <property type="nucleotide sequence ID" value="NZ_BAABRN010000003.1"/>
</dbReference>
<proteinExistence type="inferred from homology"/>
<accession>A0ABP9V5Y8</accession>
<dbReference type="PANTHER" id="PTHR34297">
    <property type="entry name" value="HYPOTHETICAL CYTOSOLIC PROTEIN-RELATED"/>
    <property type="match status" value="1"/>
</dbReference>
<gene>
    <name evidence="2" type="ORF">Dxin01_00425</name>
</gene>
<protein>
    <recommendedName>
        <fullName evidence="4">Alkaline shock protein</fullName>
    </recommendedName>
</protein>
<comment type="similarity">
    <text evidence="1">Belongs to the asp23 family.</text>
</comment>
<dbReference type="EMBL" id="BAABRN010000003">
    <property type="protein sequence ID" value="GAA5500700.1"/>
    <property type="molecule type" value="Genomic_DNA"/>
</dbReference>
<evidence type="ECO:0000313" key="2">
    <source>
        <dbReference type="EMBL" id="GAA5500700.1"/>
    </source>
</evidence>
<reference evidence="2 3" key="1">
    <citation type="submission" date="2024-02" db="EMBL/GenBank/DDBJ databases">
        <title>Deinococcus xinjiangensis NBRC 107630.</title>
        <authorList>
            <person name="Ichikawa N."/>
            <person name="Katano-Makiyama Y."/>
            <person name="Hidaka K."/>
        </authorList>
    </citation>
    <scope>NUCLEOTIDE SEQUENCE [LARGE SCALE GENOMIC DNA]</scope>
    <source>
        <strain evidence="2 3">NBRC 107630</strain>
    </source>
</reference>
<dbReference type="InterPro" id="IPR005531">
    <property type="entry name" value="Asp23"/>
</dbReference>
<name>A0ABP9V5Y8_9DEIO</name>
<dbReference type="Proteomes" id="UP001458946">
    <property type="component" value="Unassembled WGS sequence"/>
</dbReference>
<evidence type="ECO:0000313" key="3">
    <source>
        <dbReference type="Proteomes" id="UP001458946"/>
    </source>
</evidence>
<sequence length="115" mass="12367">MAIPVEISKSVLLDIAQTTIEGIEGSEISSAPIKMGEVLRNQANARKPRALRVTQEGKDVTVDVGLNIEYGRNLVKVSQQAQREIAENIELMTGLKVRAVNVSVQGVCLPKGQAS</sequence>
<keyword evidence="3" id="KW-1185">Reference proteome</keyword>
<comment type="caution">
    <text evidence="2">The sequence shown here is derived from an EMBL/GenBank/DDBJ whole genome shotgun (WGS) entry which is preliminary data.</text>
</comment>
<dbReference type="Pfam" id="PF03780">
    <property type="entry name" value="Asp23"/>
    <property type="match status" value="1"/>
</dbReference>